<gene>
    <name evidence="2" type="ORF">AHIS1636_21410</name>
</gene>
<dbReference type="Proteomes" id="UP001209654">
    <property type="component" value="Unassembled WGS sequence"/>
</dbReference>
<sequence>MAGRVVHFEIPADDQNRARDFYQSAFDWNISEVPDINYHMVMTSPVNDQGMPSEPGSINGGMFAREGDLATPVITVEVEDIDATLEKIGSLGGSTVLAKQAVMDMGFAAYFRDTEGNVMGLWENKK</sequence>
<evidence type="ECO:0000259" key="1">
    <source>
        <dbReference type="PROSITE" id="PS51819"/>
    </source>
</evidence>
<dbReference type="InterPro" id="IPR053863">
    <property type="entry name" value="Glyoxy/Ble-like_N"/>
</dbReference>
<dbReference type="EMBL" id="BRVS01000008">
    <property type="protein sequence ID" value="GLB67701.1"/>
    <property type="molecule type" value="Genomic_DNA"/>
</dbReference>
<dbReference type="InterPro" id="IPR029068">
    <property type="entry name" value="Glyas_Bleomycin-R_OHBP_Dase"/>
</dbReference>
<feature type="domain" description="VOC" evidence="1">
    <location>
        <begin position="4"/>
        <end position="124"/>
    </location>
</feature>
<dbReference type="PANTHER" id="PTHR33993:SF2">
    <property type="entry name" value="VOC DOMAIN-CONTAINING PROTEIN"/>
    <property type="match status" value="1"/>
</dbReference>
<organism evidence="2 3">
    <name type="scientific">Arthrobacter mangrovi</name>
    <dbReference type="NCBI Taxonomy" id="2966350"/>
    <lineage>
        <taxon>Bacteria</taxon>
        <taxon>Bacillati</taxon>
        <taxon>Actinomycetota</taxon>
        <taxon>Actinomycetes</taxon>
        <taxon>Micrococcales</taxon>
        <taxon>Micrococcaceae</taxon>
        <taxon>Arthrobacter</taxon>
    </lineage>
</organism>
<dbReference type="InterPro" id="IPR052164">
    <property type="entry name" value="Anthracycline_SecMetBiosynth"/>
</dbReference>
<dbReference type="RefSeq" id="WP_264795915.1">
    <property type="nucleotide sequence ID" value="NZ_BRVS01000008.1"/>
</dbReference>
<comment type="caution">
    <text evidence="2">The sequence shown here is derived from an EMBL/GenBank/DDBJ whole genome shotgun (WGS) entry which is preliminary data.</text>
</comment>
<dbReference type="Gene3D" id="3.10.180.10">
    <property type="entry name" value="2,3-Dihydroxybiphenyl 1,2-Dioxygenase, domain 1"/>
    <property type="match status" value="1"/>
</dbReference>
<dbReference type="Pfam" id="PF22677">
    <property type="entry name" value="Ble-like_N"/>
    <property type="match status" value="1"/>
</dbReference>
<evidence type="ECO:0000313" key="2">
    <source>
        <dbReference type="EMBL" id="GLB67701.1"/>
    </source>
</evidence>
<proteinExistence type="predicted"/>
<name>A0ABQ5MUP9_9MICC</name>
<reference evidence="2 3" key="1">
    <citation type="journal article" date="2023" name="Int. J. Syst. Evol. Microbiol.">
        <title>Arthrobacter mangrovi sp. nov., an actinobacterium isolated from the rhizosphere of a mangrove.</title>
        <authorList>
            <person name="Hamada M."/>
            <person name="Saitou S."/>
            <person name="Enomoto N."/>
            <person name="Nanri K."/>
            <person name="Hidaka K."/>
            <person name="Miura T."/>
            <person name="Tamura T."/>
        </authorList>
    </citation>
    <scope>NUCLEOTIDE SEQUENCE [LARGE SCALE GENOMIC DNA]</scope>
    <source>
        <strain evidence="2 3">NBRC 112813</strain>
    </source>
</reference>
<dbReference type="SUPFAM" id="SSF54593">
    <property type="entry name" value="Glyoxalase/Bleomycin resistance protein/Dihydroxybiphenyl dioxygenase"/>
    <property type="match status" value="1"/>
</dbReference>
<dbReference type="PROSITE" id="PS51819">
    <property type="entry name" value="VOC"/>
    <property type="match status" value="1"/>
</dbReference>
<keyword evidence="3" id="KW-1185">Reference proteome</keyword>
<dbReference type="PANTHER" id="PTHR33993">
    <property type="entry name" value="GLYOXALASE-RELATED"/>
    <property type="match status" value="1"/>
</dbReference>
<evidence type="ECO:0000313" key="3">
    <source>
        <dbReference type="Proteomes" id="UP001209654"/>
    </source>
</evidence>
<accession>A0ABQ5MUP9</accession>
<dbReference type="CDD" id="cd07247">
    <property type="entry name" value="SgaA_N_like"/>
    <property type="match status" value="1"/>
</dbReference>
<dbReference type="InterPro" id="IPR037523">
    <property type="entry name" value="VOC_core"/>
</dbReference>
<protein>
    <submittedName>
        <fullName evidence="2">Glyoxalase</fullName>
    </submittedName>
</protein>